<dbReference type="InterPro" id="IPR042171">
    <property type="entry name" value="Acyl-CoA_hotdog"/>
</dbReference>
<dbReference type="OrthoDB" id="1413770at2"/>
<proteinExistence type="predicted"/>
<dbReference type="InterPro" id="IPR029069">
    <property type="entry name" value="HotDog_dom_sf"/>
</dbReference>
<accession>A0A2T0UJK8</accession>
<dbReference type="AlphaFoldDB" id="A0A2T0UJK8"/>
<dbReference type="Proteomes" id="UP000237822">
    <property type="component" value="Unassembled WGS sequence"/>
</dbReference>
<dbReference type="Pfam" id="PF13622">
    <property type="entry name" value="4HBT_3"/>
    <property type="match status" value="1"/>
</dbReference>
<feature type="domain" description="Acyl-CoA thioesterase-like C-terminal" evidence="2">
    <location>
        <begin position="125"/>
        <end position="252"/>
    </location>
</feature>
<evidence type="ECO:0000259" key="1">
    <source>
        <dbReference type="Pfam" id="PF13622"/>
    </source>
</evidence>
<dbReference type="RefSeq" id="WP_106297627.1">
    <property type="nucleotide sequence ID" value="NZ_PVTI01000013.1"/>
</dbReference>
<evidence type="ECO:0000259" key="2">
    <source>
        <dbReference type="Pfam" id="PF20789"/>
    </source>
</evidence>
<evidence type="ECO:0000313" key="3">
    <source>
        <dbReference type="EMBL" id="PRY58092.1"/>
    </source>
</evidence>
<dbReference type="Gene3D" id="2.40.160.210">
    <property type="entry name" value="Acyl-CoA thioesterase, double hotdog domain"/>
    <property type="match status" value="1"/>
</dbReference>
<comment type="caution">
    <text evidence="3">The sequence shown here is derived from an EMBL/GenBank/DDBJ whole genome shotgun (WGS) entry which is preliminary data.</text>
</comment>
<protein>
    <submittedName>
        <fullName evidence="3">Acyl-CoA thioesterase</fullName>
    </submittedName>
</protein>
<dbReference type="SUPFAM" id="SSF54637">
    <property type="entry name" value="Thioesterase/thiol ester dehydrase-isomerase"/>
    <property type="match status" value="1"/>
</dbReference>
<name>A0A2T0UJK8_9MICO</name>
<dbReference type="Pfam" id="PF20789">
    <property type="entry name" value="4HBT_3C"/>
    <property type="match status" value="1"/>
</dbReference>
<keyword evidence="4" id="KW-1185">Reference proteome</keyword>
<reference evidence="3 4" key="1">
    <citation type="submission" date="2018-03" db="EMBL/GenBank/DDBJ databases">
        <title>Genomic Encyclopedia of Archaeal and Bacterial Type Strains, Phase II (KMG-II): from individual species to whole genera.</title>
        <authorList>
            <person name="Goeker M."/>
        </authorList>
    </citation>
    <scope>NUCLEOTIDE SEQUENCE [LARGE SCALE GENOMIC DNA]</scope>
    <source>
        <strain evidence="3 4">ATCC BAA-1496</strain>
    </source>
</reference>
<dbReference type="EMBL" id="PVTI01000013">
    <property type="protein sequence ID" value="PRY58092.1"/>
    <property type="molecule type" value="Genomic_DNA"/>
</dbReference>
<evidence type="ECO:0000313" key="4">
    <source>
        <dbReference type="Proteomes" id="UP000237822"/>
    </source>
</evidence>
<gene>
    <name evidence="3" type="ORF">BCF74_11314</name>
</gene>
<dbReference type="InterPro" id="IPR049450">
    <property type="entry name" value="ACOT8-like_C"/>
</dbReference>
<organism evidence="3 4">
    <name type="scientific">Knoellia remsis</name>
    <dbReference type="NCBI Taxonomy" id="407159"/>
    <lineage>
        <taxon>Bacteria</taxon>
        <taxon>Bacillati</taxon>
        <taxon>Actinomycetota</taxon>
        <taxon>Actinomycetes</taxon>
        <taxon>Micrococcales</taxon>
        <taxon>Intrasporangiaceae</taxon>
        <taxon>Knoellia</taxon>
    </lineage>
</organism>
<sequence length="255" mass="27617">MSYFRRIGESTWEPTEHVQGAWNLDEQHVAPALGVLAHAVEADRDSRRDDGLVLGRLSWDILGTLPMEPCEAEVRVLRPGRTIELVEAVLSHGGRPAVSLRAWLLATRDTAAVSGSPLAGIPAPDETPAWDPTTVWPGGFIASVELRRAQVEPGRAAFWVRSDVPLADEPVSELARAAGLFDIANGMTVRESPQEVHFPNLDLTAHVYREPAGEWLGFDTSVSFGSSGVGLTSSVLHDETGPFGTMSQILTVRPR</sequence>
<dbReference type="InterPro" id="IPR049449">
    <property type="entry name" value="TesB_ACOT8-like_N"/>
</dbReference>
<feature type="domain" description="Acyl-CoA thioesterase-like N-terminal HotDog" evidence="1">
    <location>
        <begin position="20"/>
        <end position="104"/>
    </location>
</feature>